<evidence type="ECO:0000313" key="2">
    <source>
        <dbReference type="Proteomes" id="UP000326837"/>
    </source>
</evidence>
<dbReference type="Proteomes" id="UP000326837">
    <property type="component" value="Chromosome"/>
</dbReference>
<dbReference type="KEGG" id="lpav:PLANPX_5549"/>
<reference evidence="2" key="1">
    <citation type="submission" date="2019-10" db="EMBL/GenBank/DDBJ databases">
        <title>Lacipirellula parvula gen. nov., sp. nov., representing a lineage of planctomycetes widespread in freshwater anoxic habitats, and description of the family Lacipirellulaceae.</title>
        <authorList>
            <person name="Dedysh S.N."/>
            <person name="Kulichevskaya I.S."/>
            <person name="Beletsky A.V."/>
            <person name="Rakitin A.L."/>
            <person name="Mardanov A.V."/>
            <person name="Ivanova A.A."/>
            <person name="Saltykova V.X."/>
            <person name="Rijpstra W.I.C."/>
            <person name="Sinninghe Damste J.S."/>
            <person name="Ravin N.V."/>
        </authorList>
    </citation>
    <scope>NUCLEOTIDE SEQUENCE [LARGE SCALE GENOMIC DNA]</scope>
    <source>
        <strain evidence="2">PX69</strain>
    </source>
</reference>
<dbReference type="AlphaFoldDB" id="A0A5K7XIS7"/>
<accession>A0A5K7XIS7</accession>
<sequence>MSSGTATIHRQFGDYFRISWFLCAENTNLAPMLRREMLAPQRVRTIHPGAVN</sequence>
<proteinExistence type="predicted"/>
<protein>
    <submittedName>
        <fullName evidence="1">Uncharacterized protein</fullName>
    </submittedName>
</protein>
<organism evidence="1 2">
    <name type="scientific">Lacipirellula parvula</name>
    <dbReference type="NCBI Taxonomy" id="2650471"/>
    <lineage>
        <taxon>Bacteria</taxon>
        <taxon>Pseudomonadati</taxon>
        <taxon>Planctomycetota</taxon>
        <taxon>Planctomycetia</taxon>
        <taxon>Pirellulales</taxon>
        <taxon>Lacipirellulaceae</taxon>
        <taxon>Lacipirellula</taxon>
    </lineage>
</organism>
<evidence type="ECO:0000313" key="1">
    <source>
        <dbReference type="EMBL" id="BBO35937.1"/>
    </source>
</evidence>
<dbReference type="EMBL" id="AP021861">
    <property type="protein sequence ID" value="BBO35937.1"/>
    <property type="molecule type" value="Genomic_DNA"/>
</dbReference>
<keyword evidence="2" id="KW-1185">Reference proteome</keyword>
<name>A0A5K7XIS7_9BACT</name>
<gene>
    <name evidence="1" type="ORF">PLANPX_5549</name>
</gene>